<dbReference type="HOGENOM" id="CLU_060091_0_0_1"/>
<comment type="similarity">
    <text evidence="1">Belongs to the antibiotic N-acetyltransferase family.</text>
</comment>
<dbReference type="EMBL" id="ABDF02000083">
    <property type="protein sequence ID" value="EHK19446.1"/>
    <property type="molecule type" value="Genomic_DNA"/>
</dbReference>
<dbReference type="PANTHER" id="PTHR11104:SF0">
    <property type="entry name" value="SPBETA PROPHAGE-DERIVED AMINOGLYCOSIDE N(3')-ACETYLTRANSFERASE-LIKE PROTEIN YOKD"/>
    <property type="match status" value="1"/>
</dbReference>
<protein>
    <recommendedName>
        <fullName evidence="6">Aminoglycoside N(3)-acetyltransferase</fullName>
    </recommendedName>
</protein>
<dbReference type="SUPFAM" id="SSF110710">
    <property type="entry name" value="TTHA0583/YokD-like"/>
    <property type="match status" value="1"/>
</dbReference>
<name>G9N113_HYPVG</name>
<evidence type="ECO:0000313" key="5">
    <source>
        <dbReference type="Proteomes" id="UP000007115"/>
    </source>
</evidence>
<dbReference type="AlphaFoldDB" id="G9N113"/>
<dbReference type="OMA" id="HATDCRL"/>
<comment type="caution">
    <text evidence="4">The sequence shown here is derived from an EMBL/GenBank/DDBJ whole genome shotgun (WGS) entry which is preliminary data.</text>
</comment>
<dbReference type="GO" id="GO:0008080">
    <property type="term" value="F:N-acetyltransferase activity"/>
    <property type="evidence" value="ECO:0007669"/>
    <property type="project" value="InterPro"/>
</dbReference>
<dbReference type="GO" id="GO:0046677">
    <property type="term" value="P:response to antibiotic"/>
    <property type="evidence" value="ECO:0007669"/>
    <property type="project" value="InterPro"/>
</dbReference>
<dbReference type="eggNOG" id="ENOG502SSMA">
    <property type="taxonomic scope" value="Eukaryota"/>
</dbReference>
<accession>G9N113</accession>
<sequence>MRDYCDAEKVGVNESFDPTILVHSSLRSVGFIPGFAPSFIQSLLSALGPSGTIVVPTHTGDNSDPAAWQAPPVPESWWQPIRDSIPAFDPATTITRVVGIVPETLRTWPGALRSAHPQTSFAALGPQAKHITEGHASDCRLGESSPLAKLEAVDAWVLLLGVGWDKCTAFHLAEYRFQSPRLEDNSFAINIDDQRQWITVKDVAITDEDFERLGADFERDCKVVRGTVGAAECRLFPLREAVAYATSWMNKNRAKTE</sequence>
<evidence type="ECO:0000313" key="4">
    <source>
        <dbReference type="EMBL" id="EHK19446.1"/>
    </source>
</evidence>
<reference evidence="4 5" key="1">
    <citation type="journal article" date="2011" name="Genome Biol.">
        <title>Comparative genome sequence analysis underscores mycoparasitism as the ancestral life style of Trichoderma.</title>
        <authorList>
            <person name="Kubicek C.P."/>
            <person name="Herrera-Estrella A."/>
            <person name="Seidl-Seiboth V."/>
            <person name="Martinez D.A."/>
            <person name="Druzhinina I.S."/>
            <person name="Thon M."/>
            <person name="Zeilinger S."/>
            <person name="Casas-Flores S."/>
            <person name="Horwitz B.A."/>
            <person name="Mukherjee P.K."/>
            <person name="Mukherjee M."/>
            <person name="Kredics L."/>
            <person name="Alcaraz L.D."/>
            <person name="Aerts A."/>
            <person name="Antal Z."/>
            <person name="Atanasova L."/>
            <person name="Cervantes-Badillo M.G."/>
            <person name="Challacombe J."/>
            <person name="Chertkov O."/>
            <person name="McCluskey K."/>
            <person name="Coulpier F."/>
            <person name="Deshpande N."/>
            <person name="von Doehren H."/>
            <person name="Ebbole D.J."/>
            <person name="Esquivel-Naranjo E.U."/>
            <person name="Fekete E."/>
            <person name="Flipphi M."/>
            <person name="Glaser F."/>
            <person name="Gomez-Rodriguez E.Y."/>
            <person name="Gruber S."/>
            <person name="Han C."/>
            <person name="Henrissat B."/>
            <person name="Hermosa R."/>
            <person name="Hernandez-Onate M."/>
            <person name="Karaffa L."/>
            <person name="Kosti I."/>
            <person name="Le Crom S."/>
            <person name="Lindquist E."/>
            <person name="Lucas S."/>
            <person name="Luebeck M."/>
            <person name="Luebeck P.S."/>
            <person name="Margeot A."/>
            <person name="Metz B."/>
            <person name="Misra M."/>
            <person name="Nevalainen H."/>
            <person name="Omann M."/>
            <person name="Packer N."/>
            <person name="Perrone G."/>
            <person name="Uresti-Rivera E.E."/>
            <person name="Salamov A."/>
            <person name="Schmoll M."/>
            <person name="Seiboth B."/>
            <person name="Shapiro H."/>
            <person name="Sukno S."/>
            <person name="Tamayo-Ramos J.A."/>
            <person name="Tisch D."/>
            <person name="Wiest A."/>
            <person name="Wilkinson H.H."/>
            <person name="Zhang M."/>
            <person name="Coutinho P.M."/>
            <person name="Kenerley C.M."/>
            <person name="Monte E."/>
            <person name="Baker S.E."/>
            <person name="Grigoriev I.V."/>
        </authorList>
    </citation>
    <scope>NUCLEOTIDE SEQUENCE [LARGE SCALE GENOMIC DNA]</scope>
    <source>
        <strain evidence="5">Gv29-8 / FGSC 10586</strain>
    </source>
</reference>
<dbReference type="OrthoDB" id="9987540at2759"/>
<dbReference type="GeneID" id="25789753"/>
<dbReference type="InterPro" id="IPR028345">
    <property type="entry name" value="Antibiotic_NAT-like"/>
</dbReference>
<dbReference type="VEuPathDB" id="FungiDB:TRIVIDRAFT_193387"/>
<gene>
    <name evidence="4" type="ORF">TRIVIDRAFT_193387</name>
</gene>
<evidence type="ECO:0000256" key="1">
    <source>
        <dbReference type="ARBA" id="ARBA00006383"/>
    </source>
</evidence>
<proteinExistence type="inferred from homology"/>
<keyword evidence="5" id="KW-1185">Reference proteome</keyword>
<evidence type="ECO:0000256" key="3">
    <source>
        <dbReference type="ARBA" id="ARBA00023315"/>
    </source>
</evidence>
<dbReference type="RefSeq" id="XP_013953647.1">
    <property type="nucleotide sequence ID" value="XM_014098172.1"/>
</dbReference>
<evidence type="ECO:0008006" key="6">
    <source>
        <dbReference type="Google" id="ProtNLM"/>
    </source>
</evidence>
<keyword evidence="2" id="KW-0808">Transferase</keyword>
<dbReference type="PANTHER" id="PTHR11104">
    <property type="entry name" value="AMINOGLYCOSIDE N3-ACETYLTRANSFERASE"/>
    <property type="match status" value="1"/>
</dbReference>
<dbReference type="InParanoid" id="G9N113"/>
<dbReference type="Pfam" id="PF02522">
    <property type="entry name" value="Antibiotic_NAT"/>
    <property type="match status" value="1"/>
</dbReference>
<keyword evidence="3" id="KW-0012">Acyltransferase</keyword>
<dbReference type="Proteomes" id="UP000007115">
    <property type="component" value="Unassembled WGS sequence"/>
</dbReference>
<dbReference type="InterPro" id="IPR003679">
    <property type="entry name" value="Amioglycoside_AcTrfase"/>
</dbReference>
<evidence type="ECO:0000256" key="2">
    <source>
        <dbReference type="ARBA" id="ARBA00022679"/>
    </source>
</evidence>
<organism evidence="4 5">
    <name type="scientific">Hypocrea virens (strain Gv29-8 / FGSC 10586)</name>
    <name type="common">Gliocladium virens</name>
    <name type="synonym">Trichoderma virens</name>
    <dbReference type="NCBI Taxonomy" id="413071"/>
    <lineage>
        <taxon>Eukaryota</taxon>
        <taxon>Fungi</taxon>
        <taxon>Dikarya</taxon>
        <taxon>Ascomycota</taxon>
        <taxon>Pezizomycotina</taxon>
        <taxon>Sordariomycetes</taxon>
        <taxon>Hypocreomycetidae</taxon>
        <taxon>Hypocreales</taxon>
        <taxon>Hypocreaceae</taxon>
        <taxon>Trichoderma</taxon>
    </lineage>
</organism>